<evidence type="ECO:0000313" key="4">
    <source>
        <dbReference type="EMBL" id="KYC46392.1"/>
    </source>
</evidence>
<dbReference type="SMART" id="SM01134">
    <property type="entry name" value="DeoRC"/>
    <property type="match status" value="1"/>
</dbReference>
<dbReference type="GO" id="GO:0004751">
    <property type="term" value="F:ribose-5-phosphate isomerase activity"/>
    <property type="evidence" value="ECO:0007669"/>
    <property type="project" value="UniProtKB-UniRule"/>
</dbReference>
<dbReference type="CDD" id="cd01398">
    <property type="entry name" value="RPI_A"/>
    <property type="match status" value="1"/>
</dbReference>
<comment type="similarity">
    <text evidence="3">Belongs to the ribose 5-phosphate isomerase family.</text>
</comment>
<feature type="binding site" evidence="3">
    <location>
        <begin position="41"/>
        <end position="44"/>
    </location>
    <ligand>
        <name>substrate</name>
    </ligand>
</feature>
<dbReference type="SUPFAM" id="SSF100950">
    <property type="entry name" value="NagB/RpiA/CoA transferase-like"/>
    <property type="match status" value="1"/>
</dbReference>
<dbReference type="GO" id="GO:0006014">
    <property type="term" value="P:D-ribose metabolic process"/>
    <property type="evidence" value="ECO:0007669"/>
    <property type="project" value="TreeGrafter"/>
</dbReference>
<dbReference type="AlphaFoldDB" id="A0A150IND6"/>
<dbReference type="FunFam" id="3.40.50.1360:FF:000001">
    <property type="entry name" value="Ribose-5-phosphate isomerase A"/>
    <property type="match status" value="1"/>
</dbReference>
<dbReference type="NCBIfam" id="NF001924">
    <property type="entry name" value="PRK00702.1"/>
    <property type="match status" value="1"/>
</dbReference>
<dbReference type="HAMAP" id="MF_00170">
    <property type="entry name" value="Rib_5P_isom_A"/>
    <property type="match status" value="1"/>
</dbReference>
<name>A0A150IND6_9EURY</name>
<dbReference type="Gene3D" id="3.30.70.260">
    <property type="match status" value="1"/>
</dbReference>
<dbReference type="Gene3D" id="3.40.50.1360">
    <property type="match status" value="1"/>
</dbReference>
<feature type="binding site" evidence="3">
    <location>
        <begin position="96"/>
        <end position="99"/>
    </location>
    <ligand>
        <name>substrate</name>
    </ligand>
</feature>
<dbReference type="PANTHER" id="PTHR11934:SF0">
    <property type="entry name" value="RIBOSE-5-PHOSPHATE ISOMERASE"/>
    <property type="match status" value="1"/>
</dbReference>
<dbReference type="PATRIC" id="fig|1705409.3.peg.2319"/>
<comment type="catalytic activity">
    <reaction evidence="1 3">
        <text>aldehydo-D-ribose 5-phosphate = D-ribulose 5-phosphate</text>
        <dbReference type="Rhea" id="RHEA:14657"/>
        <dbReference type="ChEBI" id="CHEBI:58121"/>
        <dbReference type="ChEBI" id="CHEBI:58273"/>
        <dbReference type="EC" id="5.3.1.6"/>
    </reaction>
</comment>
<dbReference type="GO" id="GO:0009052">
    <property type="term" value="P:pentose-phosphate shunt, non-oxidative branch"/>
    <property type="evidence" value="ECO:0007669"/>
    <property type="project" value="UniProtKB-UniRule"/>
</dbReference>
<keyword evidence="2 3" id="KW-0413">Isomerase</keyword>
<proteinExistence type="inferred from homology"/>
<dbReference type="EC" id="5.3.1.6" evidence="3"/>
<organism evidence="4 5">
    <name type="scientific">Candidatus Methanofastidiosum methylothiophilum</name>
    <dbReference type="NCBI Taxonomy" id="1705564"/>
    <lineage>
        <taxon>Archaea</taxon>
        <taxon>Methanobacteriati</taxon>
        <taxon>Methanobacteriota</taxon>
        <taxon>Stenosarchaea group</taxon>
        <taxon>Candidatus Methanofastidiosia</taxon>
        <taxon>Candidatus Methanofastidiosales</taxon>
        <taxon>Candidatus Methanofastidiosaceae</taxon>
        <taxon>Candidatus Methanofastidiosum</taxon>
    </lineage>
</organism>
<dbReference type="PANTHER" id="PTHR11934">
    <property type="entry name" value="RIBOSE-5-PHOSPHATE ISOMERASE"/>
    <property type="match status" value="1"/>
</dbReference>
<accession>A0A150IND6</accession>
<gene>
    <name evidence="3 4" type="primary">rpiA</name>
    <name evidence="4" type="ORF">AMQ22_02156</name>
</gene>
<evidence type="ECO:0000313" key="5">
    <source>
        <dbReference type="Proteomes" id="UP000075398"/>
    </source>
</evidence>
<dbReference type="NCBIfam" id="TIGR00021">
    <property type="entry name" value="rpiA"/>
    <property type="match status" value="1"/>
</dbReference>
<dbReference type="EMBL" id="LNGC01000210">
    <property type="protein sequence ID" value="KYC46392.1"/>
    <property type="molecule type" value="Genomic_DNA"/>
</dbReference>
<dbReference type="Proteomes" id="UP000075398">
    <property type="component" value="Unassembled WGS sequence"/>
</dbReference>
<dbReference type="GO" id="GO:0005829">
    <property type="term" value="C:cytosol"/>
    <property type="evidence" value="ECO:0007669"/>
    <property type="project" value="TreeGrafter"/>
</dbReference>
<evidence type="ECO:0000256" key="2">
    <source>
        <dbReference type="ARBA" id="ARBA00023235"/>
    </source>
</evidence>
<comment type="pathway">
    <text evidence="3">Carbohydrate degradation; pentose phosphate pathway; D-ribose 5-phosphate from D-ribulose 5-phosphate (non-oxidative stage): step 1/1.</text>
</comment>
<comment type="caution">
    <text evidence="4">The sequence shown here is derived from an EMBL/GenBank/DDBJ whole genome shotgun (WGS) entry which is preliminary data.</text>
</comment>
<protein>
    <recommendedName>
        <fullName evidence="3">Ribose-5-phosphate isomerase A</fullName>
        <ecNumber evidence="3">5.3.1.6</ecNumber>
    </recommendedName>
    <alternativeName>
        <fullName evidence="3">Phosphoriboisomerase A</fullName>
        <shortName evidence="3">PRI</shortName>
    </alternativeName>
</protein>
<dbReference type="InterPro" id="IPR037171">
    <property type="entry name" value="NagB/RpiA_transferase-like"/>
</dbReference>
<dbReference type="InterPro" id="IPR020672">
    <property type="entry name" value="Ribose5P_isomerase_typA_subgr"/>
</dbReference>
<dbReference type="Pfam" id="PF06026">
    <property type="entry name" value="Rib_5-P_isom_A"/>
    <property type="match status" value="1"/>
</dbReference>
<comment type="function">
    <text evidence="3">Catalyzes the reversible conversion of ribose-5-phosphate to ribulose 5-phosphate.</text>
</comment>
<dbReference type="SUPFAM" id="SSF75445">
    <property type="entry name" value="D-ribose-5-phosphate isomerase (RpiA), lid domain"/>
    <property type="match status" value="1"/>
</dbReference>
<dbReference type="UniPathway" id="UPA00115">
    <property type="reaction ID" value="UER00412"/>
</dbReference>
<feature type="binding site" evidence="3">
    <location>
        <begin position="109"/>
        <end position="112"/>
    </location>
    <ligand>
        <name>substrate</name>
    </ligand>
</feature>
<feature type="active site" description="Proton acceptor" evidence="3">
    <location>
        <position position="118"/>
    </location>
</feature>
<dbReference type="STRING" id="1705564.APG08_01523"/>
<evidence type="ECO:0000256" key="3">
    <source>
        <dbReference type="HAMAP-Rule" id="MF_00170"/>
    </source>
</evidence>
<feature type="binding site" evidence="3">
    <location>
        <position position="136"/>
    </location>
    <ligand>
        <name>substrate</name>
    </ligand>
</feature>
<sequence length="237" mass="26054">MKTQSNQERSKKLEDIMDDKKAVGQYAASLVKDGDVVGLGTGSTTAFTIKELGRRIKEEGISIYGIPTSFQAKLSAVESNIPITTLDEHDIDIAIDGADEVDPTLCLLKGRGGALLQEKIIDYNAERFVVVCEERKLVEKLGKNFPVTIEVFPLAYRKVFEALSSFGNPVLRDGGKKDGPVMTDNGNFIIDLFTSVENPKSMEKELNDIPGIFENGIFTSKCEVVFMKNGKIVVLRS</sequence>
<dbReference type="InterPro" id="IPR004788">
    <property type="entry name" value="Ribose5P_isomerase_type_A"/>
</dbReference>
<reference evidence="4 5" key="1">
    <citation type="journal article" date="2016" name="ISME J.">
        <title>Chasing the elusive Euryarchaeota class WSA2: genomes reveal a uniquely fastidious methyl-reducing methanogen.</title>
        <authorList>
            <person name="Nobu M.K."/>
            <person name="Narihiro T."/>
            <person name="Kuroda K."/>
            <person name="Mei R."/>
            <person name="Liu W.T."/>
        </authorList>
    </citation>
    <scope>NUCLEOTIDE SEQUENCE [LARGE SCALE GENOMIC DNA]</scope>
    <source>
        <strain evidence="4">U1lsi0528_Bin055</strain>
    </source>
</reference>
<evidence type="ECO:0000256" key="1">
    <source>
        <dbReference type="ARBA" id="ARBA00001713"/>
    </source>
</evidence>
<comment type="subunit">
    <text evidence="3">Homodimer.</text>
</comment>